<gene>
    <name evidence="1" type="ORF">DFH08DRAFT_683097</name>
</gene>
<reference evidence="1" key="1">
    <citation type="submission" date="2023-03" db="EMBL/GenBank/DDBJ databases">
        <title>Massive genome expansion in bonnet fungi (Mycena s.s.) driven by repeated elements and novel gene families across ecological guilds.</title>
        <authorList>
            <consortium name="Lawrence Berkeley National Laboratory"/>
            <person name="Harder C.B."/>
            <person name="Miyauchi S."/>
            <person name="Viragh M."/>
            <person name="Kuo A."/>
            <person name="Thoen E."/>
            <person name="Andreopoulos B."/>
            <person name="Lu D."/>
            <person name="Skrede I."/>
            <person name="Drula E."/>
            <person name="Henrissat B."/>
            <person name="Morin E."/>
            <person name="Kohler A."/>
            <person name="Barry K."/>
            <person name="LaButti K."/>
            <person name="Morin E."/>
            <person name="Salamov A."/>
            <person name="Lipzen A."/>
            <person name="Mereny Z."/>
            <person name="Hegedus B."/>
            <person name="Baldrian P."/>
            <person name="Stursova M."/>
            <person name="Weitz H."/>
            <person name="Taylor A."/>
            <person name="Grigoriev I.V."/>
            <person name="Nagy L.G."/>
            <person name="Martin F."/>
            <person name="Kauserud H."/>
        </authorList>
    </citation>
    <scope>NUCLEOTIDE SEQUENCE</scope>
    <source>
        <strain evidence="1">CBHHK002</strain>
    </source>
</reference>
<dbReference type="AlphaFoldDB" id="A0AAD7F0I7"/>
<organism evidence="1 2">
    <name type="scientific">Mycena albidolilacea</name>
    <dbReference type="NCBI Taxonomy" id="1033008"/>
    <lineage>
        <taxon>Eukaryota</taxon>
        <taxon>Fungi</taxon>
        <taxon>Dikarya</taxon>
        <taxon>Basidiomycota</taxon>
        <taxon>Agaricomycotina</taxon>
        <taxon>Agaricomycetes</taxon>
        <taxon>Agaricomycetidae</taxon>
        <taxon>Agaricales</taxon>
        <taxon>Marasmiineae</taxon>
        <taxon>Mycenaceae</taxon>
        <taxon>Mycena</taxon>
    </lineage>
</organism>
<accession>A0AAD7F0I7</accession>
<name>A0AAD7F0I7_9AGAR</name>
<evidence type="ECO:0000313" key="1">
    <source>
        <dbReference type="EMBL" id="KAJ7362576.1"/>
    </source>
</evidence>
<protein>
    <submittedName>
        <fullName evidence="1">Uncharacterized protein</fullName>
    </submittedName>
</protein>
<keyword evidence="2" id="KW-1185">Reference proteome</keyword>
<feature type="non-terminal residue" evidence="1">
    <location>
        <position position="1"/>
    </location>
</feature>
<dbReference type="Proteomes" id="UP001218218">
    <property type="component" value="Unassembled WGS sequence"/>
</dbReference>
<dbReference type="EMBL" id="JARIHO010000004">
    <property type="protein sequence ID" value="KAJ7362576.1"/>
    <property type="molecule type" value="Genomic_DNA"/>
</dbReference>
<sequence length="120" mass="13294">FVQDNIDAVIAGDQEHHVRHEPIDVPKHARPFNSDEAAEIFSQALEDVKAAGIIPRQLGVSPTEWGHGGYPETEMVKVGRKDVDITLPFPVWWPRAVAWAQGLELLSKIQAVENGEIVLP</sequence>
<proteinExistence type="predicted"/>
<comment type="caution">
    <text evidence="1">The sequence shown here is derived from an EMBL/GenBank/DDBJ whole genome shotgun (WGS) entry which is preliminary data.</text>
</comment>
<evidence type="ECO:0000313" key="2">
    <source>
        <dbReference type="Proteomes" id="UP001218218"/>
    </source>
</evidence>